<dbReference type="PRINTS" id="PR00625">
    <property type="entry name" value="JDOMAIN"/>
</dbReference>
<dbReference type="SUPFAM" id="SSF49493">
    <property type="entry name" value="HSP40/DnaJ peptide-binding domain"/>
    <property type="match status" value="2"/>
</dbReference>
<reference evidence="4 5" key="1">
    <citation type="journal article" date="2020" name="Sci. Rep.">
        <title>A novel cyanobacterial geosmin producer, revising GeoA distribution and dispersion patterns in Bacteria.</title>
        <authorList>
            <person name="Churro C."/>
            <person name="Semedo-Aguiar A.P."/>
            <person name="Silva A.D."/>
            <person name="Pereira-Leal J.B."/>
            <person name="Leite R.B."/>
        </authorList>
    </citation>
    <scope>NUCLEOTIDE SEQUENCE [LARGE SCALE GENOMIC DNA]</scope>
    <source>
        <strain evidence="4 5">IPMA8</strain>
    </source>
</reference>
<dbReference type="PANTHER" id="PTHR43096:SF52">
    <property type="entry name" value="DNAJ HOMOLOG 1, MITOCHONDRIAL-RELATED"/>
    <property type="match status" value="1"/>
</dbReference>
<dbReference type="InterPro" id="IPR036869">
    <property type="entry name" value="J_dom_sf"/>
</dbReference>
<gene>
    <name evidence="4" type="primary">dnaJ_2</name>
    <name evidence="4" type="ORF">E5S67_01641</name>
</gene>
<dbReference type="Pfam" id="PF01556">
    <property type="entry name" value="DnaJ_C"/>
    <property type="match status" value="1"/>
</dbReference>
<evidence type="ECO:0000313" key="4">
    <source>
        <dbReference type="EMBL" id="NQE33918.1"/>
    </source>
</evidence>
<evidence type="ECO:0000256" key="2">
    <source>
        <dbReference type="SAM" id="MobiDB-lite"/>
    </source>
</evidence>
<dbReference type="PROSITE" id="PS50076">
    <property type="entry name" value="DNAJ_2"/>
    <property type="match status" value="1"/>
</dbReference>
<sequence length="404" mass="46976">MQNFRNYYLILGVPKDATADEIKKAYRRLARQLHPDVNPGDKSAEDRFKDINEAYDILSDIDKRAQYDQFSKFWKQKGFQGKQGVRLPNFKTWGNGKATRKKPAEDVDFSDYSDFNKFLDQVLGRRREVRMATANDAPRSASYEPWSTASKKTSYVANSREDRRDVDDRDTRRETVDRDTRRNMVDRDTRRDVDDREMRREAVDREMRREAVDREMRRETVDREMRRETVDREPRRDIEARLTLPLERAYSGGTERIRLEDGRSIEVNMPPAMVSGQRIRLRNQGMGGGDLYLKITVSPHPFFRLEMSDICCELPLTPSEAVLGGDIEVPTLDGLVKMKLPSGVTSGKRLRLANKGYPTGNGDRGDQLVEIQVLIPKEISEEERELYEKLRQVESFKPRQDLSV</sequence>
<dbReference type="Pfam" id="PF00226">
    <property type="entry name" value="DnaJ"/>
    <property type="match status" value="1"/>
</dbReference>
<keyword evidence="1" id="KW-0143">Chaperone</keyword>
<dbReference type="InterPro" id="IPR001623">
    <property type="entry name" value="DnaJ_domain"/>
</dbReference>
<evidence type="ECO:0000259" key="3">
    <source>
        <dbReference type="PROSITE" id="PS50076"/>
    </source>
</evidence>
<feature type="region of interest" description="Disordered" evidence="2">
    <location>
        <begin position="134"/>
        <end position="181"/>
    </location>
</feature>
<dbReference type="SMART" id="SM00271">
    <property type="entry name" value="DnaJ"/>
    <property type="match status" value="1"/>
</dbReference>
<evidence type="ECO:0000256" key="1">
    <source>
        <dbReference type="ARBA" id="ARBA00023186"/>
    </source>
</evidence>
<dbReference type="CDD" id="cd06257">
    <property type="entry name" value="DnaJ"/>
    <property type="match status" value="1"/>
</dbReference>
<dbReference type="CDD" id="cd10747">
    <property type="entry name" value="DnaJ_C"/>
    <property type="match status" value="1"/>
</dbReference>
<dbReference type="PANTHER" id="PTHR43096">
    <property type="entry name" value="DNAJ HOMOLOG 1, MITOCHONDRIAL-RELATED"/>
    <property type="match status" value="1"/>
</dbReference>
<dbReference type="EMBL" id="SRRZ01000022">
    <property type="protein sequence ID" value="NQE33918.1"/>
    <property type="molecule type" value="Genomic_DNA"/>
</dbReference>
<dbReference type="Gene3D" id="1.10.287.110">
    <property type="entry name" value="DnaJ domain"/>
    <property type="match status" value="1"/>
</dbReference>
<comment type="caution">
    <text evidence="4">The sequence shown here is derived from an EMBL/GenBank/DDBJ whole genome shotgun (WGS) entry which is preliminary data.</text>
</comment>
<dbReference type="Proteomes" id="UP000702425">
    <property type="component" value="Unassembled WGS sequence"/>
</dbReference>
<dbReference type="RefSeq" id="WP_172186581.1">
    <property type="nucleotide sequence ID" value="NZ_CAWPPK010000135.1"/>
</dbReference>
<dbReference type="PROSITE" id="PS00636">
    <property type="entry name" value="DNAJ_1"/>
    <property type="match status" value="1"/>
</dbReference>
<dbReference type="Gene3D" id="2.60.260.20">
    <property type="entry name" value="Urease metallochaperone UreE, N-terminal domain"/>
    <property type="match status" value="2"/>
</dbReference>
<feature type="compositionally biased region" description="Basic and acidic residues" evidence="2">
    <location>
        <begin position="159"/>
        <end position="181"/>
    </location>
</feature>
<organism evidence="4 5">
    <name type="scientific">Microcoleus asticus IPMA8</name>
    <dbReference type="NCBI Taxonomy" id="2563858"/>
    <lineage>
        <taxon>Bacteria</taxon>
        <taxon>Bacillati</taxon>
        <taxon>Cyanobacteriota</taxon>
        <taxon>Cyanophyceae</taxon>
        <taxon>Oscillatoriophycideae</taxon>
        <taxon>Oscillatoriales</taxon>
        <taxon>Microcoleaceae</taxon>
        <taxon>Microcoleus</taxon>
        <taxon>Microcoleus asticus</taxon>
    </lineage>
</organism>
<dbReference type="InterPro" id="IPR018253">
    <property type="entry name" value="DnaJ_domain_CS"/>
</dbReference>
<dbReference type="InterPro" id="IPR002939">
    <property type="entry name" value="DnaJ_C"/>
</dbReference>
<proteinExistence type="predicted"/>
<protein>
    <submittedName>
        <fullName evidence="4">Chaperone protein DnaJ</fullName>
    </submittedName>
</protein>
<accession>A0ABX2CVI9</accession>
<dbReference type="SUPFAM" id="SSF46565">
    <property type="entry name" value="Chaperone J-domain"/>
    <property type="match status" value="1"/>
</dbReference>
<feature type="domain" description="J" evidence="3">
    <location>
        <begin position="6"/>
        <end position="71"/>
    </location>
</feature>
<keyword evidence="5" id="KW-1185">Reference proteome</keyword>
<feature type="compositionally biased region" description="Polar residues" evidence="2">
    <location>
        <begin position="145"/>
        <end position="157"/>
    </location>
</feature>
<dbReference type="InterPro" id="IPR008971">
    <property type="entry name" value="HSP40/DnaJ_pept-bd"/>
</dbReference>
<name>A0ABX2CVI9_9CYAN</name>
<evidence type="ECO:0000313" key="5">
    <source>
        <dbReference type="Proteomes" id="UP000702425"/>
    </source>
</evidence>